<evidence type="ECO:0008006" key="3">
    <source>
        <dbReference type="Google" id="ProtNLM"/>
    </source>
</evidence>
<comment type="caution">
    <text evidence="1">The sequence shown here is derived from an EMBL/GenBank/DDBJ whole genome shotgun (WGS) entry which is preliminary data.</text>
</comment>
<dbReference type="Proteomes" id="UP001501666">
    <property type="component" value="Unassembled WGS sequence"/>
</dbReference>
<sequence>MTAEFLVGQASLEAAARGMEESAVALRRHADDLLASVRGSGLSAWGGTGLGLSVDGLADLAGEACAQREDVPPRRR</sequence>
<name>A0ABP6ERR8_9ACTN</name>
<accession>A0ABP6ERR8</accession>
<gene>
    <name evidence="1" type="ORF">GCM10010412_055150</name>
</gene>
<protein>
    <recommendedName>
        <fullName evidence="3">WXG100 family type VII secretion target</fullName>
    </recommendedName>
</protein>
<dbReference type="RefSeq" id="WP_346150213.1">
    <property type="nucleotide sequence ID" value="NZ_BAAATE010000015.1"/>
</dbReference>
<evidence type="ECO:0000313" key="2">
    <source>
        <dbReference type="Proteomes" id="UP001501666"/>
    </source>
</evidence>
<evidence type="ECO:0000313" key="1">
    <source>
        <dbReference type="EMBL" id="GAA2674176.1"/>
    </source>
</evidence>
<reference evidence="2" key="1">
    <citation type="journal article" date="2019" name="Int. J. Syst. Evol. Microbiol.">
        <title>The Global Catalogue of Microorganisms (GCM) 10K type strain sequencing project: providing services to taxonomists for standard genome sequencing and annotation.</title>
        <authorList>
            <consortium name="The Broad Institute Genomics Platform"/>
            <consortium name="The Broad Institute Genome Sequencing Center for Infectious Disease"/>
            <person name="Wu L."/>
            <person name="Ma J."/>
        </authorList>
    </citation>
    <scope>NUCLEOTIDE SEQUENCE [LARGE SCALE GENOMIC DNA]</scope>
    <source>
        <strain evidence="2">JCM 6835</strain>
    </source>
</reference>
<organism evidence="1 2">
    <name type="scientific">Nonomuraea recticatena</name>
    <dbReference type="NCBI Taxonomy" id="46178"/>
    <lineage>
        <taxon>Bacteria</taxon>
        <taxon>Bacillati</taxon>
        <taxon>Actinomycetota</taxon>
        <taxon>Actinomycetes</taxon>
        <taxon>Streptosporangiales</taxon>
        <taxon>Streptosporangiaceae</taxon>
        <taxon>Nonomuraea</taxon>
    </lineage>
</organism>
<dbReference type="EMBL" id="BAAATE010000015">
    <property type="protein sequence ID" value="GAA2674176.1"/>
    <property type="molecule type" value="Genomic_DNA"/>
</dbReference>
<proteinExistence type="predicted"/>
<keyword evidence="2" id="KW-1185">Reference proteome</keyword>